<dbReference type="InterPro" id="IPR029058">
    <property type="entry name" value="AB_hydrolase_fold"/>
</dbReference>
<protein>
    <recommendedName>
        <fullName evidence="2">Alpha/beta hydrolase fold-3 domain-containing protein</fullName>
    </recommendedName>
</protein>
<gene>
    <name evidence="3" type="ORF">EIP91_004407</name>
</gene>
<evidence type="ECO:0000313" key="4">
    <source>
        <dbReference type="Proteomes" id="UP000292702"/>
    </source>
</evidence>
<evidence type="ECO:0000259" key="2">
    <source>
        <dbReference type="Pfam" id="PF07859"/>
    </source>
</evidence>
<dbReference type="GO" id="GO:0016787">
    <property type="term" value="F:hydrolase activity"/>
    <property type="evidence" value="ECO:0007669"/>
    <property type="project" value="UniProtKB-KW"/>
</dbReference>
<dbReference type="Pfam" id="PF07859">
    <property type="entry name" value="Abhydrolase_3"/>
    <property type="match status" value="1"/>
</dbReference>
<evidence type="ECO:0000313" key="3">
    <source>
        <dbReference type="EMBL" id="TCD70226.1"/>
    </source>
</evidence>
<dbReference type="OrthoDB" id="408631at2759"/>
<keyword evidence="4" id="KW-1185">Reference proteome</keyword>
<organism evidence="3 4">
    <name type="scientific">Steccherinum ochraceum</name>
    <dbReference type="NCBI Taxonomy" id="92696"/>
    <lineage>
        <taxon>Eukaryota</taxon>
        <taxon>Fungi</taxon>
        <taxon>Dikarya</taxon>
        <taxon>Basidiomycota</taxon>
        <taxon>Agaricomycotina</taxon>
        <taxon>Agaricomycetes</taxon>
        <taxon>Polyporales</taxon>
        <taxon>Steccherinaceae</taxon>
        <taxon>Steccherinum</taxon>
    </lineage>
</organism>
<dbReference type="STRING" id="92696.A0A4R0RR18"/>
<proteinExistence type="predicted"/>
<dbReference type="EMBL" id="RWJN01000025">
    <property type="protein sequence ID" value="TCD70226.1"/>
    <property type="molecule type" value="Genomic_DNA"/>
</dbReference>
<dbReference type="PANTHER" id="PTHR48081:SF8">
    <property type="entry name" value="ALPHA_BETA HYDROLASE FOLD-3 DOMAIN-CONTAINING PROTEIN-RELATED"/>
    <property type="match status" value="1"/>
</dbReference>
<dbReference type="InterPro" id="IPR013094">
    <property type="entry name" value="AB_hydrolase_3"/>
</dbReference>
<dbReference type="Proteomes" id="UP000292702">
    <property type="component" value="Unassembled WGS sequence"/>
</dbReference>
<dbReference type="AlphaFoldDB" id="A0A4R0RR18"/>
<accession>A0A4R0RR18</accession>
<evidence type="ECO:0000256" key="1">
    <source>
        <dbReference type="ARBA" id="ARBA00022801"/>
    </source>
</evidence>
<dbReference type="InterPro" id="IPR050300">
    <property type="entry name" value="GDXG_lipolytic_enzyme"/>
</dbReference>
<reference evidence="3 4" key="1">
    <citation type="submission" date="2018-11" db="EMBL/GenBank/DDBJ databases">
        <title>Genome assembly of Steccherinum ochraceum LE-BIN_3174, the white-rot fungus of the Steccherinaceae family (The Residual Polyporoid clade, Polyporales, Basidiomycota).</title>
        <authorList>
            <person name="Fedorova T.V."/>
            <person name="Glazunova O.A."/>
            <person name="Landesman E.O."/>
            <person name="Moiseenko K.V."/>
            <person name="Psurtseva N.V."/>
            <person name="Savinova O.S."/>
            <person name="Shakhova N.V."/>
            <person name="Tyazhelova T.V."/>
            <person name="Vasina D.V."/>
        </authorList>
    </citation>
    <scope>NUCLEOTIDE SEQUENCE [LARGE SCALE GENOMIC DNA]</scope>
    <source>
        <strain evidence="3 4">LE-BIN_3174</strain>
    </source>
</reference>
<sequence length="319" mass="34822">MADSPYAHFGAPDPEFAAIFQDVDFPWDDVPATRKIMNEVVVPMRRQEQKANPPDPSTYVTKDHSVPVDGGAASILVRTVTPTSEGPFPVYYYIHGGGFIIGTIDMLEYHLTTISVELGIVVAMLTNHTTSLNIDLAKGFVIGGDSAGANMSTVAAHLFRDDPSFQGKQPTGQILEIPGLIDPRGYPEELKAELRSMDMVENVNMAGMTKKSVVDIYSGYLRNSPTDPTASPLLFPSHANLPPALVLVSGLDLFRDEGIVYERLLREAGNQSKLIVYPGISHGAHIHYPQLKASRKWRADFVDGLRSFMPGAKQSRANA</sequence>
<dbReference type="SUPFAM" id="SSF53474">
    <property type="entry name" value="alpha/beta-Hydrolases"/>
    <property type="match status" value="1"/>
</dbReference>
<name>A0A4R0RR18_9APHY</name>
<comment type="caution">
    <text evidence="3">The sequence shown here is derived from an EMBL/GenBank/DDBJ whole genome shotgun (WGS) entry which is preliminary data.</text>
</comment>
<keyword evidence="1" id="KW-0378">Hydrolase</keyword>
<feature type="domain" description="Alpha/beta hydrolase fold-3" evidence="2">
    <location>
        <begin position="124"/>
        <end position="285"/>
    </location>
</feature>
<dbReference type="Gene3D" id="3.40.50.1820">
    <property type="entry name" value="alpha/beta hydrolase"/>
    <property type="match status" value="2"/>
</dbReference>
<dbReference type="PANTHER" id="PTHR48081">
    <property type="entry name" value="AB HYDROLASE SUPERFAMILY PROTEIN C4A8.06C"/>
    <property type="match status" value="1"/>
</dbReference>